<evidence type="ECO:0000256" key="1">
    <source>
        <dbReference type="SAM" id="SignalP"/>
    </source>
</evidence>
<accession>A0ABS0BT09</accession>
<reference evidence="2 3" key="1">
    <citation type="submission" date="2020-11" db="EMBL/GenBank/DDBJ databases">
        <title>Sulfur oxidizing isolate from Hospital Hole Sinkhole.</title>
        <authorList>
            <person name="Scott K.M."/>
        </authorList>
    </citation>
    <scope>NUCLEOTIDE SEQUENCE [LARGE SCALE GENOMIC DNA]</scope>
    <source>
        <strain evidence="2 3">HH1</strain>
    </source>
</reference>
<feature type="signal peptide" evidence="1">
    <location>
        <begin position="1"/>
        <end position="23"/>
    </location>
</feature>
<evidence type="ECO:0000313" key="2">
    <source>
        <dbReference type="EMBL" id="MBF6056981.1"/>
    </source>
</evidence>
<comment type="caution">
    <text evidence="2">The sequence shown here is derived from an EMBL/GenBank/DDBJ whole genome shotgun (WGS) entry which is preliminary data.</text>
</comment>
<dbReference type="RefSeq" id="WP_194947335.1">
    <property type="nucleotide sequence ID" value="NZ_JACBGI020000001.1"/>
</dbReference>
<feature type="chain" id="PRO_5046109004" evidence="1">
    <location>
        <begin position="24"/>
        <end position="225"/>
    </location>
</feature>
<dbReference type="Proteomes" id="UP001193680">
    <property type="component" value="Unassembled WGS sequence"/>
</dbReference>
<gene>
    <name evidence="2" type="ORF">H8792_001375</name>
</gene>
<evidence type="ECO:0000313" key="3">
    <source>
        <dbReference type="Proteomes" id="UP001193680"/>
    </source>
</evidence>
<protein>
    <submittedName>
        <fullName evidence="2">Uncharacterized protein</fullName>
    </submittedName>
</protein>
<keyword evidence="1" id="KW-0732">Signal</keyword>
<proteinExistence type="predicted"/>
<name>A0ABS0BT09_9GAMM</name>
<sequence length="225" mass="24891">MHKLPVKSLFFALALLTPFAVSAANLTGAQKTELNRLAICSGISHNLNDAPMQKRFEKEIRETLGPAMADKPEVDVQEVTDKLTETYAEKLKAYPTISQSKLFEKACRPQEVKMDENFVGLKIGELPKELQEKISDIATCAVLSEQFGLKDQAKKLTAANLLIVVVGGLNGKNAAVQELRTLYRSTAQVTTILTPEQKKAQMEESCTKVKSYKRTFEEARSISGK</sequence>
<dbReference type="EMBL" id="JACBGI020000001">
    <property type="protein sequence ID" value="MBF6056981.1"/>
    <property type="molecule type" value="Genomic_DNA"/>
</dbReference>
<keyword evidence="3" id="KW-1185">Reference proteome</keyword>
<organism evidence="2 3">
    <name type="scientific">Thiomicrorhabdus heinhorstiae</name>
    <dbReference type="NCBI Taxonomy" id="2748010"/>
    <lineage>
        <taxon>Bacteria</taxon>
        <taxon>Pseudomonadati</taxon>
        <taxon>Pseudomonadota</taxon>
        <taxon>Gammaproteobacteria</taxon>
        <taxon>Thiotrichales</taxon>
        <taxon>Piscirickettsiaceae</taxon>
        <taxon>Thiomicrorhabdus</taxon>
    </lineage>
</organism>